<dbReference type="EMBL" id="BONZ01000036">
    <property type="protein sequence ID" value="GIH15664.1"/>
    <property type="molecule type" value="Genomic_DNA"/>
</dbReference>
<dbReference type="AlphaFoldDB" id="A0A8J3QS46"/>
<dbReference type="InterPro" id="IPR027417">
    <property type="entry name" value="P-loop_NTPase"/>
</dbReference>
<sequence>MIGDPGVSQRGSRVHGIRLRRLRLHAEGRTYDVDFRGRDDSPRPLSVIAGAFSTGKTTILEFVDYCLGASDHPRHPEIMPKVRAATLEVELSGSPYLIERTVGEPSTFAYVRAGRLDEPGAAPAQRRPVRPAGQAGSLSSLLLSHCKLEGVRLRDTLAHDQADSDPLSFRDLMWLCFLPNERLDDKNLLFENVPMKHLKLRQVVDVVFDVHDDRSVELGRRIRAVETEFTGERHAYQVAEQVVDEQQLGTREELEAAHRNAKSELAECAMAVAALDAAARAETTFAVQLRERHHAAATEARHAAGLLRDRETQAQRMTALRSTYAEDVSKLTMLAEADRLFEPLRPGLCPSCLTPLAGTERRCGACHSDLDSPSTEPGATGALDVGAELRSARARLKELTEHLAELEREIPRLRVAVERAQDAEARAAAEVDAATAHAITPYLAQRDTLARRREEAAAALQRAVDGLRLTHSLDRRAAEIKRQRALLASLREELTDADGQPRADRSAVIRQISGRYRQMLQEWHYPKIADAYVAEDLTPYMRGKPYAAGSSGGRTLIALAWQLATFEIAWETRSSHPGFLMLDSPQKNLGNSGESSAESADGATIERFYRHLDAWLAGKGTGAQIVVADNAPPPAAASAVIVRFSRRPDQPPYGLIDDETT</sequence>
<organism evidence="2 3">
    <name type="scientific">Rugosimonospora africana</name>
    <dbReference type="NCBI Taxonomy" id="556532"/>
    <lineage>
        <taxon>Bacteria</taxon>
        <taxon>Bacillati</taxon>
        <taxon>Actinomycetota</taxon>
        <taxon>Actinomycetes</taxon>
        <taxon>Micromonosporales</taxon>
        <taxon>Micromonosporaceae</taxon>
        <taxon>Rugosimonospora</taxon>
    </lineage>
</organism>
<reference evidence="2" key="1">
    <citation type="submission" date="2021-01" db="EMBL/GenBank/DDBJ databases">
        <title>Whole genome shotgun sequence of Rugosimonospora africana NBRC 104875.</title>
        <authorList>
            <person name="Komaki H."/>
            <person name="Tamura T."/>
        </authorList>
    </citation>
    <scope>NUCLEOTIDE SEQUENCE</scope>
    <source>
        <strain evidence="2">NBRC 104875</strain>
    </source>
</reference>
<proteinExistence type="predicted"/>
<evidence type="ECO:0008006" key="4">
    <source>
        <dbReference type="Google" id="ProtNLM"/>
    </source>
</evidence>
<name>A0A8J3QS46_9ACTN</name>
<dbReference type="RefSeq" id="WP_203919288.1">
    <property type="nucleotide sequence ID" value="NZ_BONZ01000036.1"/>
</dbReference>
<dbReference type="Gene3D" id="3.40.50.300">
    <property type="entry name" value="P-loop containing nucleotide triphosphate hydrolases"/>
    <property type="match status" value="1"/>
</dbReference>
<evidence type="ECO:0000313" key="3">
    <source>
        <dbReference type="Proteomes" id="UP000642748"/>
    </source>
</evidence>
<accession>A0A8J3QS46</accession>
<keyword evidence="3" id="KW-1185">Reference proteome</keyword>
<feature type="coiled-coil region" evidence="1">
    <location>
        <begin position="389"/>
        <end position="423"/>
    </location>
</feature>
<keyword evidence="1" id="KW-0175">Coiled coil</keyword>
<gene>
    <name evidence="2" type="ORF">Raf01_38360</name>
</gene>
<feature type="coiled-coil region" evidence="1">
    <location>
        <begin position="473"/>
        <end position="500"/>
    </location>
</feature>
<dbReference type="Proteomes" id="UP000642748">
    <property type="component" value="Unassembled WGS sequence"/>
</dbReference>
<evidence type="ECO:0000256" key="1">
    <source>
        <dbReference type="SAM" id="Coils"/>
    </source>
</evidence>
<evidence type="ECO:0000313" key="2">
    <source>
        <dbReference type="EMBL" id="GIH15664.1"/>
    </source>
</evidence>
<dbReference type="SUPFAM" id="SSF52540">
    <property type="entry name" value="P-loop containing nucleoside triphosphate hydrolases"/>
    <property type="match status" value="1"/>
</dbReference>
<protein>
    <recommendedName>
        <fullName evidence="4">AAA domain-containing protein</fullName>
    </recommendedName>
</protein>
<comment type="caution">
    <text evidence="2">The sequence shown here is derived from an EMBL/GenBank/DDBJ whole genome shotgun (WGS) entry which is preliminary data.</text>
</comment>